<evidence type="ECO:0000313" key="5">
    <source>
        <dbReference type="Proteomes" id="UP000183766"/>
    </source>
</evidence>
<gene>
    <name evidence="2" type="ORF">SAMN04487924_11485</name>
    <name evidence="3" type="ORF">SAMN05216250_10363</name>
</gene>
<organism evidence="2 4">
    <name type="scientific">Bacteroides xylanisolvens</name>
    <dbReference type="NCBI Taxonomy" id="371601"/>
    <lineage>
        <taxon>Bacteria</taxon>
        <taxon>Pseudomonadati</taxon>
        <taxon>Bacteroidota</taxon>
        <taxon>Bacteroidia</taxon>
        <taxon>Bacteroidales</taxon>
        <taxon>Bacteroidaceae</taxon>
        <taxon>Bacteroides</taxon>
    </lineage>
</organism>
<feature type="chain" id="PRO_5014250807" description="DUF4450 domain-containing protein" evidence="1">
    <location>
        <begin position="21"/>
        <end position="200"/>
    </location>
</feature>
<dbReference type="RefSeq" id="WP_008642188.1">
    <property type="nucleotide sequence ID" value="NZ_CAKOCS010000067.1"/>
</dbReference>
<dbReference type="EMBL" id="FNRP01000014">
    <property type="protein sequence ID" value="SEA82512.1"/>
    <property type="molecule type" value="Genomic_DNA"/>
</dbReference>
<dbReference type="Proteomes" id="UP000183040">
    <property type="component" value="Unassembled WGS sequence"/>
</dbReference>
<dbReference type="EMBL" id="FOUM01000003">
    <property type="protein sequence ID" value="SFM32010.1"/>
    <property type="molecule type" value="Genomic_DNA"/>
</dbReference>
<evidence type="ECO:0000313" key="2">
    <source>
        <dbReference type="EMBL" id="SEA82512.1"/>
    </source>
</evidence>
<evidence type="ECO:0008006" key="6">
    <source>
        <dbReference type="Google" id="ProtNLM"/>
    </source>
</evidence>
<keyword evidence="1" id="KW-0732">Signal</keyword>
<proteinExistence type="predicted"/>
<dbReference type="AlphaFoldDB" id="A0A173ZJZ7"/>
<evidence type="ECO:0000256" key="1">
    <source>
        <dbReference type="SAM" id="SignalP"/>
    </source>
</evidence>
<evidence type="ECO:0000313" key="3">
    <source>
        <dbReference type="EMBL" id="SFM32010.1"/>
    </source>
</evidence>
<evidence type="ECO:0000313" key="4">
    <source>
        <dbReference type="Proteomes" id="UP000183040"/>
    </source>
</evidence>
<accession>A0A173ZJZ7</accession>
<protein>
    <recommendedName>
        <fullName evidence="6">DUF4450 domain-containing protein</fullName>
    </recommendedName>
</protein>
<feature type="signal peptide" evidence="1">
    <location>
        <begin position="1"/>
        <end position="20"/>
    </location>
</feature>
<reference evidence="4 5" key="1">
    <citation type="submission" date="2016-10" db="EMBL/GenBank/DDBJ databases">
        <authorList>
            <person name="de Groot N.N."/>
        </authorList>
    </citation>
    <scope>NUCLEOTIDE SEQUENCE [LARGE SCALE GENOMIC DNA]</scope>
    <source>
        <strain evidence="3 5">NLAE-zl-C202</strain>
        <strain evidence="2 4">NLAE-zl-G339</strain>
    </source>
</reference>
<dbReference type="Proteomes" id="UP000183766">
    <property type="component" value="Unassembled WGS sequence"/>
</dbReference>
<sequence>MLKQLLTTVLLGILLIDAQAQSLTPPAGTFRLGISKGNESHWLKPKEKVEGIHFQWKALPDSHGFILEVEVTSTSKADKLFWSFGDCRPDSDINVFSVEGQAFTCYYGESMKLRTLQAVTPSDDIRLSNGHKDETPLMLYESGKRTDRPVLAGRCNLSPSPSQEKDTKPLRLYFCFYEQNEKADYNYYMLPDIFAKIDKK</sequence>
<name>A0A173ZJZ7_9BACE</name>